<dbReference type="InterPro" id="IPR036680">
    <property type="entry name" value="SPOR-like_sf"/>
</dbReference>
<dbReference type="InterPro" id="IPR007730">
    <property type="entry name" value="SPOR-like_dom"/>
</dbReference>
<sequence length="254" mass="29014">MRKLQPAHGGADPGAVYQGRQEKDDNLKLALAVGERLQNSGLDVYYTRTEDIYQTPYQKAMAANESGADFLVSLHRNSSEYPNQYTGVETLIYDKNGEKAEIAEDINEELENIGFRNNGVKIRPGLVILRRSKMPAVLVESGFINSEEDNRLFDEEFDRIADAIADAILKNFSLTGEEETEQEETYYRVQTGAYRNRENAVRQQEKLTEEGYPAFLLEREGYYLVQVGAFRKLENAVRMEAHLRENGYQTYITT</sequence>
<dbReference type="Pfam" id="PF01520">
    <property type="entry name" value="Amidase_3"/>
    <property type="match status" value="1"/>
</dbReference>
<dbReference type="CDD" id="cd02696">
    <property type="entry name" value="MurNAc-LAA"/>
    <property type="match status" value="1"/>
</dbReference>
<dbReference type="SUPFAM" id="SSF53187">
    <property type="entry name" value="Zn-dependent exopeptidases"/>
    <property type="match status" value="1"/>
</dbReference>
<dbReference type="EMBL" id="JAOQKE010000001">
    <property type="protein sequence ID" value="MCU6724062.1"/>
    <property type="molecule type" value="Genomic_DNA"/>
</dbReference>
<dbReference type="PROSITE" id="PS51724">
    <property type="entry name" value="SPOR"/>
    <property type="match status" value="1"/>
</dbReference>
<comment type="caution">
    <text evidence="3">The sequence shown here is derived from an EMBL/GenBank/DDBJ whole genome shotgun (WGS) entry which is preliminary data.</text>
</comment>
<feature type="domain" description="SPOR" evidence="2">
    <location>
        <begin position="181"/>
        <end position="254"/>
    </location>
</feature>
<dbReference type="Proteomes" id="UP001652338">
    <property type="component" value="Unassembled WGS sequence"/>
</dbReference>
<dbReference type="RefSeq" id="WP_262653294.1">
    <property type="nucleotide sequence ID" value="NZ_JAOQKE010000001.1"/>
</dbReference>
<dbReference type="Pfam" id="PF05036">
    <property type="entry name" value="SPOR"/>
    <property type="match status" value="2"/>
</dbReference>
<evidence type="ECO:0000259" key="2">
    <source>
        <dbReference type="PROSITE" id="PS51724"/>
    </source>
</evidence>
<accession>A0ABT2SHT4</accession>
<feature type="region of interest" description="Disordered" evidence="1">
    <location>
        <begin position="1"/>
        <end position="20"/>
    </location>
</feature>
<dbReference type="Gene3D" id="3.40.630.40">
    <property type="entry name" value="Zn-dependent exopeptidases"/>
    <property type="match status" value="1"/>
</dbReference>
<evidence type="ECO:0000256" key="1">
    <source>
        <dbReference type="SAM" id="MobiDB-lite"/>
    </source>
</evidence>
<dbReference type="SUPFAM" id="SSF110997">
    <property type="entry name" value="Sporulation related repeat"/>
    <property type="match status" value="1"/>
</dbReference>
<name>A0ABT2SHT4_9FIRM</name>
<dbReference type="InterPro" id="IPR050695">
    <property type="entry name" value="N-acetylmuramoyl_amidase_3"/>
</dbReference>
<evidence type="ECO:0000313" key="3">
    <source>
        <dbReference type="EMBL" id="MCU6724062.1"/>
    </source>
</evidence>
<protein>
    <submittedName>
        <fullName evidence="3">N-acetylmuramoyl-L-alanine amidase</fullName>
    </submittedName>
</protein>
<dbReference type="SMART" id="SM00646">
    <property type="entry name" value="Ami_3"/>
    <property type="match status" value="1"/>
</dbReference>
<evidence type="ECO:0000313" key="4">
    <source>
        <dbReference type="Proteomes" id="UP001652338"/>
    </source>
</evidence>
<gene>
    <name evidence="3" type="ORF">OCV47_01600</name>
</gene>
<keyword evidence="4" id="KW-1185">Reference proteome</keyword>
<reference evidence="3 4" key="1">
    <citation type="journal article" date="2021" name="ISME Commun">
        <title>Automated analysis of genomic sequences facilitates high-throughput and comprehensive description of bacteria.</title>
        <authorList>
            <person name="Hitch T.C.A."/>
        </authorList>
    </citation>
    <scope>NUCLEOTIDE SEQUENCE [LARGE SCALE GENOMIC DNA]</scope>
    <source>
        <strain evidence="3 4">Sanger_29</strain>
    </source>
</reference>
<dbReference type="InterPro" id="IPR002508">
    <property type="entry name" value="MurNAc-LAA_cat"/>
</dbReference>
<dbReference type="PANTHER" id="PTHR30404:SF8">
    <property type="entry name" value="AUTOLYSIN PH-RELATED"/>
    <property type="match status" value="1"/>
</dbReference>
<organism evidence="3 4">
    <name type="scientific">Muricoprocola aceti</name>
    <dbReference type="NCBI Taxonomy" id="2981772"/>
    <lineage>
        <taxon>Bacteria</taxon>
        <taxon>Bacillati</taxon>
        <taxon>Bacillota</taxon>
        <taxon>Clostridia</taxon>
        <taxon>Lachnospirales</taxon>
        <taxon>Lachnospiraceae</taxon>
        <taxon>Muricoprocola</taxon>
    </lineage>
</organism>
<dbReference type="PANTHER" id="PTHR30404">
    <property type="entry name" value="N-ACETYLMURAMOYL-L-ALANINE AMIDASE"/>
    <property type="match status" value="1"/>
</dbReference>
<proteinExistence type="predicted"/>
<dbReference type="Gene3D" id="3.30.70.1070">
    <property type="entry name" value="Sporulation related repeat"/>
    <property type="match status" value="1"/>
</dbReference>